<comment type="caution">
    <text evidence="1">The sequence shown here is derived from an EMBL/GenBank/DDBJ whole genome shotgun (WGS) entry which is preliminary data.</text>
</comment>
<reference evidence="2" key="1">
    <citation type="journal article" date="2019" name="Int. J. Syst. Evol. Microbiol.">
        <title>The Global Catalogue of Microorganisms (GCM) 10K type strain sequencing project: providing services to taxonomists for standard genome sequencing and annotation.</title>
        <authorList>
            <consortium name="The Broad Institute Genomics Platform"/>
            <consortium name="The Broad Institute Genome Sequencing Center for Infectious Disease"/>
            <person name="Wu L."/>
            <person name="Ma J."/>
        </authorList>
    </citation>
    <scope>NUCLEOTIDE SEQUENCE [LARGE SCALE GENOMIC DNA]</scope>
    <source>
        <strain evidence="2">JCM 13501</strain>
    </source>
</reference>
<gene>
    <name evidence="1" type="ORF">GCM10009425_26420</name>
</gene>
<proteinExistence type="predicted"/>
<accession>A0ABQ2GUL2</accession>
<protein>
    <submittedName>
        <fullName evidence="1">Uncharacterized protein</fullName>
    </submittedName>
</protein>
<sequence>MIEKYIMTLAPSTDQVISTPRRARRTKQYESQYDFHNRLLTRCEDRIEELGMLDTISRDEKMTHLQNIELLANTVLSQTEENDLVRRAQAALQYSREHLMEA</sequence>
<evidence type="ECO:0000313" key="1">
    <source>
        <dbReference type="EMBL" id="GGM14092.1"/>
    </source>
</evidence>
<evidence type="ECO:0000313" key="2">
    <source>
        <dbReference type="Proteomes" id="UP000616499"/>
    </source>
</evidence>
<dbReference type="Proteomes" id="UP000616499">
    <property type="component" value="Unassembled WGS sequence"/>
</dbReference>
<keyword evidence="2" id="KW-1185">Reference proteome</keyword>
<name>A0ABQ2GUL2_9PSED</name>
<dbReference type="EMBL" id="BMNW01000005">
    <property type="protein sequence ID" value="GGM14092.1"/>
    <property type="molecule type" value="Genomic_DNA"/>
</dbReference>
<organism evidence="1 2">
    <name type="scientific">Pseudomonas asuensis</name>
    <dbReference type="NCBI Taxonomy" id="1825787"/>
    <lineage>
        <taxon>Bacteria</taxon>
        <taxon>Pseudomonadati</taxon>
        <taxon>Pseudomonadota</taxon>
        <taxon>Gammaproteobacteria</taxon>
        <taxon>Pseudomonadales</taxon>
        <taxon>Pseudomonadaceae</taxon>
        <taxon>Pseudomonas</taxon>
    </lineage>
</organism>